<organism evidence="5 6">
    <name type="scientific">Rhipicephalus microplus</name>
    <name type="common">Cattle tick</name>
    <name type="synonym">Boophilus microplus</name>
    <dbReference type="NCBI Taxonomy" id="6941"/>
    <lineage>
        <taxon>Eukaryota</taxon>
        <taxon>Metazoa</taxon>
        <taxon>Ecdysozoa</taxon>
        <taxon>Arthropoda</taxon>
        <taxon>Chelicerata</taxon>
        <taxon>Arachnida</taxon>
        <taxon>Acari</taxon>
        <taxon>Parasitiformes</taxon>
        <taxon>Ixodida</taxon>
        <taxon>Ixodoidea</taxon>
        <taxon>Ixodidae</taxon>
        <taxon>Rhipicephalinae</taxon>
        <taxon>Rhipicephalus</taxon>
        <taxon>Boophilus</taxon>
    </lineage>
</organism>
<dbReference type="InterPro" id="IPR002558">
    <property type="entry name" value="ILWEQ_dom"/>
</dbReference>
<evidence type="ECO:0000256" key="2">
    <source>
        <dbReference type="ARBA" id="ARBA00022490"/>
    </source>
</evidence>
<dbReference type="VEuPathDB" id="VectorBase:LOC119170147"/>
<feature type="domain" description="I/LWEQ" evidence="4">
    <location>
        <begin position="159"/>
        <end position="401"/>
    </location>
</feature>
<name>A0A9J6EWQ5_RHIMP</name>
<dbReference type="Gene3D" id="1.20.1410.10">
    <property type="entry name" value="I/LWEQ domain"/>
    <property type="match status" value="1"/>
</dbReference>
<evidence type="ECO:0000259" key="4">
    <source>
        <dbReference type="PROSITE" id="PS50945"/>
    </source>
</evidence>
<dbReference type="GO" id="GO:0032051">
    <property type="term" value="F:clathrin light chain binding"/>
    <property type="evidence" value="ECO:0007669"/>
    <property type="project" value="TreeGrafter"/>
</dbReference>
<dbReference type="PROSITE" id="PS50945">
    <property type="entry name" value="I_LWEQ"/>
    <property type="match status" value="1"/>
</dbReference>
<gene>
    <name evidence="5" type="ORF">HPB51_004134</name>
</gene>
<dbReference type="GO" id="GO:0035615">
    <property type="term" value="F:clathrin adaptor activity"/>
    <property type="evidence" value="ECO:0007669"/>
    <property type="project" value="TreeGrafter"/>
</dbReference>
<evidence type="ECO:0000256" key="1">
    <source>
        <dbReference type="ARBA" id="ARBA00004496"/>
    </source>
</evidence>
<comment type="caution">
    <text evidence="5">The sequence shown here is derived from an EMBL/GenBank/DDBJ whole genome shotgun (WGS) entry which is preliminary data.</text>
</comment>
<dbReference type="GO" id="GO:0080025">
    <property type="term" value="F:phosphatidylinositol-3,5-bisphosphate binding"/>
    <property type="evidence" value="ECO:0007669"/>
    <property type="project" value="TreeGrafter"/>
</dbReference>
<reference evidence="5" key="1">
    <citation type="journal article" date="2020" name="Cell">
        <title>Large-Scale Comparative Analyses of Tick Genomes Elucidate Their Genetic Diversity and Vector Capacities.</title>
        <authorList>
            <consortium name="Tick Genome and Microbiome Consortium (TIGMIC)"/>
            <person name="Jia N."/>
            <person name="Wang J."/>
            <person name="Shi W."/>
            <person name="Du L."/>
            <person name="Sun Y."/>
            <person name="Zhan W."/>
            <person name="Jiang J.F."/>
            <person name="Wang Q."/>
            <person name="Zhang B."/>
            <person name="Ji P."/>
            <person name="Bell-Sakyi L."/>
            <person name="Cui X.M."/>
            <person name="Yuan T.T."/>
            <person name="Jiang B.G."/>
            <person name="Yang W.F."/>
            <person name="Lam T.T."/>
            <person name="Chang Q.C."/>
            <person name="Ding S.J."/>
            <person name="Wang X.J."/>
            <person name="Zhu J.G."/>
            <person name="Ruan X.D."/>
            <person name="Zhao L."/>
            <person name="Wei J.T."/>
            <person name="Ye R.Z."/>
            <person name="Que T.C."/>
            <person name="Du C.H."/>
            <person name="Zhou Y.H."/>
            <person name="Cheng J.X."/>
            <person name="Dai P.F."/>
            <person name="Guo W.B."/>
            <person name="Han X.H."/>
            <person name="Huang E.J."/>
            <person name="Li L.F."/>
            <person name="Wei W."/>
            <person name="Gao Y.C."/>
            <person name="Liu J.Z."/>
            <person name="Shao H.Z."/>
            <person name="Wang X."/>
            <person name="Wang C.C."/>
            <person name="Yang T.C."/>
            <person name="Huo Q.B."/>
            <person name="Li W."/>
            <person name="Chen H.Y."/>
            <person name="Chen S.E."/>
            <person name="Zhou L.G."/>
            <person name="Ni X.B."/>
            <person name="Tian J.H."/>
            <person name="Sheng Y."/>
            <person name="Liu T."/>
            <person name="Pan Y.S."/>
            <person name="Xia L.Y."/>
            <person name="Li J."/>
            <person name="Zhao F."/>
            <person name="Cao W.C."/>
        </authorList>
    </citation>
    <scope>NUCLEOTIDE SEQUENCE</scope>
    <source>
        <strain evidence="5">Rmic-2018</strain>
    </source>
</reference>
<dbReference type="Pfam" id="PF01608">
    <property type="entry name" value="I_LWEQ"/>
    <property type="match status" value="1"/>
</dbReference>
<dbReference type="GO" id="GO:0030864">
    <property type="term" value="C:cortical actin cytoskeleton"/>
    <property type="evidence" value="ECO:0007669"/>
    <property type="project" value="TreeGrafter"/>
</dbReference>
<dbReference type="FunFam" id="1.20.1410.10:FF:000006">
    <property type="entry name" value="Huntingtin interacting protein"/>
    <property type="match status" value="1"/>
</dbReference>
<comment type="subcellular location">
    <subcellularLocation>
        <location evidence="1">Cytoplasm</location>
    </subcellularLocation>
</comment>
<evidence type="ECO:0000256" key="3">
    <source>
        <dbReference type="SAM" id="Coils"/>
    </source>
</evidence>
<feature type="coiled-coil region" evidence="3">
    <location>
        <begin position="168"/>
        <end position="195"/>
    </location>
</feature>
<dbReference type="GO" id="GO:0006897">
    <property type="term" value="P:endocytosis"/>
    <property type="evidence" value="ECO:0007669"/>
    <property type="project" value="InterPro"/>
</dbReference>
<dbReference type="PANTHER" id="PTHR10407:SF15">
    <property type="entry name" value="HUNTINGTIN INTERACTING PROTEIN 1"/>
    <property type="match status" value="1"/>
</dbReference>
<dbReference type="PANTHER" id="PTHR10407">
    <property type="entry name" value="HUNTINGTIN INTERACTING PROTEIN 1"/>
    <property type="match status" value="1"/>
</dbReference>
<proteinExistence type="predicted"/>
<evidence type="ECO:0000313" key="5">
    <source>
        <dbReference type="EMBL" id="KAH8038979.1"/>
    </source>
</evidence>
<sequence>MSHTSAGVVQEGEAIVGASLEDMDRPGRQGYMGTPETLLQQTLVVSQALDKFKAGFEKFEENNEDAEELICSVCPLAHVVSQLMAAGKGVSQVSPNIELGDELASACRLLGTESLALLKSLKTEGGGAACGNEMRARLDAVHASLEAVARASGGLSNSLGEADTQKLGDLLEDELAQMDRAIDEAAQRIQDMLNKSREGDSGIKLEVNSKILDACTGLMQAIRELVKSSKHLQEEIVAKEKGSASKKEFYSRNHRWTEGLISAAKVVGLGAKFLVDAADRVVSSGGGKFEELVVASQEIAGATAQLVVASRVKADRGSARLAALGAASKGVSQATGNVVATAKACAHLVEDSEVLDFSRITLHQAKRLEMESQVRVLELESSLERERVQLAALRKRHYHLAGASEGWDDAPELFSVAILRVLCRVASRSGYLRHRILCSRCHGSAICAIAGARWCEEAWEVYDPDDGEESCHNQANREWTFAARCRWMTVDAGWRSSLSSDDNDDRPQPSEIANAVTILSSVYSDDVTLAQIRANQIASKRSLRQGSIKDFF</sequence>
<dbReference type="EMBL" id="JABSTU010000001">
    <property type="protein sequence ID" value="KAH8038979.1"/>
    <property type="molecule type" value="Genomic_DNA"/>
</dbReference>
<dbReference type="InterPro" id="IPR030224">
    <property type="entry name" value="Sla2_fam"/>
</dbReference>
<evidence type="ECO:0000313" key="6">
    <source>
        <dbReference type="Proteomes" id="UP000821866"/>
    </source>
</evidence>
<dbReference type="GO" id="GO:0048268">
    <property type="term" value="P:clathrin coat assembly"/>
    <property type="evidence" value="ECO:0007669"/>
    <property type="project" value="TreeGrafter"/>
</dbReference>
<dbReference type="GO" id="GO:0043325">
    <property type="term" value="F:phosphatidylinositol-3,4-bisphosphate binding"/>
    <property type="evidence" value="ECO:0007669"/>
    <property type="project" value="TreeGrafter"/>
</dbReference>
<dbReference type="SMART" id="SM00307">
    <property type="entry name" value="ILWEQ"/>
    <property type="match status" value="1"/>
</dbReference>
<keyword evidence="2" id="KW-0963">Cytoplasm</keyword>
<dbReference type="GO" id="GO:0051015">
    <property type="term" value="F:actin filament binding"/>
    <property type="evidence" value="ECO:0007669"/>
    <property type="project" value="TreeGrafter"/>
</dbReference>
<keyword evidence="3" id="KW-0175">Coiled coil</keyword>
<keyword evidence="6" id="KW-1185">Reference proteome</keyword>
<dbReference type="InterPro" id="IPR035964">
    <property type="entry name" value="I/LWEQ_dom_sf"/>
</dbReference>
<reference evidence="5" key="2">
    <citation type="submission" date="2021-09" db="EMBL/GenBank/DDBJ databases">
        <authorList>
            <person name="Jia N."/>
            <person name="Wang J."/>
            <person name="Shi W."/>
            <person name="Du L."/>
            <person name="Sun Y."/>
            <person name="Zhan W."/>
            <person name="Jiang J."/>
            <person name="Wang Q."/>
            <person name="Zhang B."/>
            <person name="Ji P."/>
            <person name="Sakyi L.B."/>
            <person name="Cui X."/>
            <person name="Yuan T."/>
            <person name="Jiang B."/>
            <person name="Yang W."/>
            <person name="Lam T.T.-Y."/>
            <person name="Chang Q."/>
            <person name="Ding S."/>
            <person name="Wang X."/>
            <person name="Zhu J."/>
            <person name="Ruan X."/>
            <person name="Zhao L."/>
            <person name="Wei J."/>
            <person name="Que T."/>
            <person name="Du C."/>
            <person name="Cheng J."/>
            <person name="Dai P."/>
            <person name="Han X."/>
            <person name="Huang E."/>
            <person name="Gao Y."/>
            <person name="Liu J."/>
            <person name="Shao H."/>
            <person name="Ye R."/>
            <person name="Li L."/>
            <person name="Wei W."/>
            <person name="Wang X."/>
            <person name="Wang C."/>
            <person name="Huo Q."/>
            <person name="Li W."/>
            <person name="Guo W."/>
            <person name="Chen H."/>
            <person name="Chen S."/>
            <person name="Zhou L."/>
            <person name="Zhou L."/>
            <person name="Ni X."/>
            <person name="Tian J."/>
            <person name="Zhou Y."/>
            <person name="Sheng Y."/>
            <person name="Liu T."/>
            <person name="Pan Y."/>
            <person name="Xia L."/>
            <person name="Li J."/>
            <person name="Zhao F."/>
            <person name="Cao W."/>
        </authorList>
    </citation>
    <scope>NUCLEOTIDE SEQUENCE</scope>
    <source>
        <strain evidence="5">Rmic-2018</strain>
        <tissue evidence="5">Larvae</tissue>
    </source>
</reference>
<dbReference type="GO" id="GO:0030136">
    <property type="term" value="C:clathrin-coated vesicle"/>
    <property type="evidence" value="ECO:0007669"/>
    <property type="project" value="TreeGrafter"/>
</dbReference>
<accession>A0A9J6EWQ5</accession>
<protein>
    <recommendedName>
        <fullName evidence="4">I/LWEQ domain-containing protein</fullName>
    </recommendedName>
</protein>
<dbReference type="AlphaFoldDB" id="A0A9J6EWQ5"/>
<dbReference type="Proteomes" id="UP000821866">
    <property type="component" value="Chromosome 1"/>
</dbReference>
<dbReference type="GO" id="GO:0007015">
    <property type="term" value="P:actin filament organization"/>
    <property type="evidence" value="ECO:0007669"/>
    <property type="project" value="TreeGrafter"/>
</dbReference>
<dbReference type="SUPFAM" id="SSF109885">
    <property type="entry name" value="I/LWEQ domain"/>
    <property type="match status" value="1"/>
</dbReference>